<dbReference type="PANTHER" id="PTHR10492:SF90">
    <property type="entry name" value="ATP-DEPENDENT DNA HELICASE"/>
    <property type="match status" value="1"/>
</dbReference>
<evidence type="ECO:0000313" key="2">
    <source>
        <dbReference type="Proteomes" id="UP001652660"/>
    </source>
</evidence>
<name>A0A6P6TEM4_COFAR</name>
<dbReference type="SUPFAM" id="SSF52540">
    <property type="entry name" value="P-loop containing nucleoside triphosphate hydrolases"/>
    <property type="match status" value="1"/>
</dbReference>
<evidence type="ECO:0000313" key="3">
    <source>
        <dbReference type="RefSeq" id="XP_027076924.1"/>
    </source>
</evidence>
<dbReference type="InterPro" id="IPR049163">
    <property type="entry name" value="Pif1-like_2B_dom"/>
</dbReference>
<feature type="domain" description="DNA helicase Pif1-like 2B" evidence="1">
    <location>
        <begin position="192"/>
        <end position="236"/>
    </location>
</feature>
<dbReference type="AlphaFoldDB" id="A0A6P6TEM4"/>
<sequence>MLTKWFEINQSNVSVRNLTFVEFPSKWTWKQNRQQWEFRLQGRCIGRLPYAHAHSGERYYLRTLLHKIRGARSYEHLKTINGTVHPTFKAAYAVLGLLNDDNEWNEALAEASTWAFAKNYETYSVYLNLRNSYKNSTYLKEHAILAPKMGDVHKLNNKMLSMLPDQSRAYMSVDTFCNTESDNVENMNPPKMLHSLNFPELSNHFLELKEGTPIILFRNLNQSEGHCNGTRLVVTRMGDKVLKTEVITRSNIGDLVLIPRISLMSQSSRTPFPIKRRQFPMKVAFAMTINKSQGQTLKNVGVYLPKPVFSHGQLYVALSCATSPVGLKILIVNRDNDPWDYTKNIVYHEIFDSL</sequence>
<dbReference type="RefSeq" id="XP_027076924.1">
    <property type="nucleotide sequence ID" value="XM_027221123.1"/>
</dbReference>
<reference evidence="2" key="1">
    <citation type="journal article" date="2025" name="Foods">
        <title>Unveiling the Microbial Signatures of Arabica Coffee Cherries: Insights into Ripeness Specific Diversity, Functional Traits, and Implications for Quality and Safety.</title>
        <authorList>
            <consortium name="RefSeq"/>
            <person name="Tenea G.N."/>
            <person name="Cifuentes V."/>
            <person name="Reyes P."/>
            <person name="Cevallos-Vallejos M."/>
        </authorList>
    </citation>
    <scope>NUCLEOTIDE SEQUENCE [LARGE SCALE GENOMIC DNA]</scope>
</reference>
<dbReference type="OrthoDB" id="1930718at2759"/>
<dbReference type="Proteomes" id="UP001652660">
    <property type="component" value="Chromosome 7e"/>
</dbReference>
<dbReference type="FunFam" id="3.40.50.300:FF:002884">
    <property type="entry name" value="ATP-dependent DNA helicase"/>
    <property type="match status" value="1"/>
</dbReference>
<organism evidence="2 3">
    <name type="scientific">Coffea arabica</name>
    <name type="common">Arabian coffee</name>
    <dbReference type="NCBI Taxonomy" id="13443"/>
    <lineage>
        <taxon>Eukaryota</taxon>
        <taxon>Viridiplantae</taxon>
        <taxon>Streptophyta</taxon>
        <taxon>Embryophyta</taxon>
        <taxon>Tracheophyta</taxon>
        <taxon>Spermatophyta</taxon>
        <taxon>Magnoliopsida</taxon>
        <taxon>eudicotyledons</taxon>
        <taxon>Gunneridae</taxon>
        <taxon>Pentapetalae</taxon>
        <taxon>asterids</taxon>
        <taxon>lamiids</taxon>
        <taxon>Gentianales</taxon>
        <taxon>Rubiaceae</taxon>
        <taxon>Ixoroideae</taxon>
        <taxon>Gardenieae complex</taxon>
        <taxon>Bertiereae - Coffeeae clade</taxon>
        <taxon>Coffeeae</taxon>
        <taxon>Coffea</taxon>
    </lineage>
</organism>
<evidence type="ECO:0000259" key="1">
    <source>
        <dbReference type="Pfam" id="PF21530"/>
    </source>
</evidence>
<dbReference type="InterPro" id="IPR027417">
    <property type="entry name" value="P-loop_NTPase"/>
</dbReference>
<dbReference type="CDD" id="cd18809">
    <property type="entry name" value="SF1_C_RecD"/>
    <property type="match status" value="1"/>
</dbReference>
<accession>A0A6P6TEM4</accession>
<protein>
    <recommendedName>
        <fullName evidence="1">DNA helicase Pif1-like 2B domain-containing protein</fullName>
    </recommendedName>
</protein>
<keyword evidence="2" id="KW-1185">Reference proteome</keyword>
<reference evidence="3" key="2">
    <citation type="submission" date="2025-08" db="UniProtKB">
        <authorList>
            <consortium name="RefSeq"/>
        </authorList>
    </citation>
    <scope>IDENTIFICATION</scope>
    <source>
        <tissue evidence="3">Leaves</tissue>
    </source>
</reference>
<dbReference type="GeneID" id="113700659"/>
<dbReference type="Pfam" id="PF21530">
    <property type="entry name" value="Pif1_2B_dom"/>
    <property type="match status" value="1"/>
</dbReference>
<gene>
    <name evidence="3" type="primary">LOC113700659</name>
</gene>
<proteinExistence type="predicted"/>
<dbReference type="PANTHER" id="PTHR10492">
    <property type="match status" value="1"/>
</dbReference>